<feature type="transmembrane region" description="Helical" evidence="1">
    <location>
        <begin position="6"/>
        <end position="25"/>
    </location>
</feature>
<dbReference type="Gene3D" id="2.40.70.10">
    <property type="entry name" value="Acid Proteases"/>
    <property type="match status" value="1"/>
</dbReference>
<dbReference type="SUPFAM" id="SSF50630">
    <property type="entry name" value="Acid proteases"/>
    <property type="match status" value="1"/>
</dbReference>
<dbReference type="RefSeq" id="WP_113824461.1">
    <property type="nucleotide sequence ID" value="NZ_QOCE01000038.1"/>
</dbReference>
<dbReference type="Pfam" id="PF13975">
    <property type="entry name" value="gag-asp_proteas"/>
    <property type="match status" value="1"/>
</dbReference>
<keyword evidence="1" id="KW-0812">Transmembrane</keyword>
<dbReference type="AlphaFoldDB" id="A0A366WSA7"/>
<evidence type="ECO:0000256" key="1">
    <source>
        <dbReference type="SAM" id="Phobius"/>
    </source>
</evidence>
<dbReference type="EMBL" id="QOCE01000038">
    <property type="protein sequence ID" value="RBW52744.1"/>
    <property type="molecule type" value="Genomic_DNA"/>
</dbReference>
<sequence length="193" mass="21247">MDGENTARLVYLSLLAAALVFWFIAQNRASLGKTMQHALAWVFIFVGVIAVIGLWEDIRTTVSPAARMTASENAITVPRGRDGHYYLQLKVNGTPVDFLVDTGASQIVLSHADAEKIGIDLKELNYFGRALTANGEVRTAPAVIEEIVLGPFRDQDISAWVNEGEMDRSLLGMEYLQRFSSFAITDGNLILSR</sequence>
<gene>
    <name evidence="2" type="ORF">DS909_15970</name>
</gene>
<evidence type="ECO:0000313" key="2">
    <source>
        <dbReference type="EMBL" id="RBW52744.1"/>
    </source>
</evidence>
<comment type="caution">
    <text evidence="2">The sequence shown here is derived from an EMBL/GenBank/DDBJ whole genome shotgun (WGS) entry which is preliminary data.</text>
</comment>
<dbReference type="OrthoDB" id="7595324at2"/>
<keyword evidence="1" id="KW-0472">Membrane</keyword>
<dbReference type="NCBIfam" id="TIGR02281">
    <property type="entry name" value="clan_AA_DTGA"/>
    <property type="match status" value="1"/>
</dbReference>
<dbReference type="Proteomes" id="UP000252706">
    <property type="component" value="Unassembled WGS sequence"/>
</dbReference>
<dbReference type="GO" id="GO:0008233">
    <property type="term" value="F:peptidase activity"/>
    <property type="evidence" value="ECO:0007669"/>
    <property type="project" value="UniProtKB-KW"/>
</dbReference>
<keyword evidence="2" id="KW-0645">Protease</keyword>
<reference evidence="2 3" key="1">
    <citation type="submission" date="2018-07" db="EMBL/GenBank/DDBJ databases">
        <title>Modular assembly of carbohydrate-degrading microbial communities in the ocean.</title>
        <authorList>
            <person name="Enke T.N."/>
            <person name="Datta M.S."/>
            <person name="Schwartzman J.A."/>
            <person name="Cermak N."/>
            <person name="Schmitz D.A."/>
            <person name="Barrere J."/>
            <person name="Cordero O.X."/>
        </authorList>
    </citation>
    <scope>NUCLEOTIDE SEQUENCE [LARGE SCALE GENOMIC DNA]</scope>
    <source>
        <strain evidence="2 3">C3M10</strain>
    </source>
</reference>
<dbReference type="InterPro" id="IPR021109">
    <property type="entry name" value="Peptidase_aspartic_dom_sf"/>
</dbReference>
<organism evidence="2 3">
    <name type="scientific">Phaeobacter gallaeciensis</name>
    <dbReference type="NCBI Taxonomy" id="60890"/>
    <lineage>
        <taxon>Bacteria</taxon>
        <taxon>Pseudomonadati</taxon>
        <taxon>Pseudomonadota</taxon>
        <taxon>Alphaproteobacteria</taxon>
        <taxon>Rhodobacterales</taxon>
        <taxon>Roseobacteraceae</taxon>
        <taxon>Phaeobacter</taxon>
    </lineage>
</organism>
<dbReference type="InterPro" id="IPR011969">
    <property type="entry name" value="Clan_AA_Asp_peptidase_C"/>
</dbReference>
<proteinExistence type="predicted"/>
<name>A0A366WSA7_9RHOB</name>
<feature type="transmembrane region" description="Helical" evidence="1">
    <location>
        <begin position="37"/>
        <end position="55"/>
    </location>
</feature>
<dbReference type="InterPro" id="IPR034122">
    <property type="entry name" value="Retropepsin-like_bacterial"/>
</dbReference>
<keyword evidence="2" id="KW-0378">Hydrolase</keyword>
<evidence type="ECO:0000313" key="3">
    <source>
        <dbReference type="Proteomes" id="UP000252706"/>
    </source>
</evidence>
<dbReference type="GO" id="GO:0006508">
    <property type="term" value="P:proteolysis"/>
    <property type="evidence" value="ECO:0007669"/>
    <property type="project" value="UniProtKB-KW"/>
</dbReference>
<dbReference type="CDD" id="cd05483">
    <property type="entry name" value="retropepsin_like_bacteria"/>
    <property type="match status" value="1"/>
</dbReference>
<keyword evidence="1" id="KW-1133">Transmembrane helix</keyword>
<accession>A0A366WSA7</accession>
<protein>
    <submittedName>
        <fullName evidence="2">TIGR02281 family clan AA aspartic protease</fullName>
    </submittedName>
</protein>